<reference evidence="2" key="1">
    <citation type="journal article" date="2014" name="PLoS Genet.">
        <title>Signature Gene Expression Reveals Novel Clues to the Molecular Mechanisms of Dimorphic Transition in Penicillium marneffei.</title>
        <authorList>
            <person name="Yang E."/>
            <person name="Wang G."/>
            <person name="Cai J."/>
            <person name="Woo P.C."/>
            <person name="Lau S.K."/>
            <person name="Yuen K.-Y."/>
            <person name="Chow W.-N."/>
            <person name="Lin X."/>
        </authorList>
    </citation>
    <scope>NUCLEOTIDE SEQUENCE [LARGE SCALE GENOMIC DNA]</scope>
    <source>
        <strain evidence="2">PM1</strain>
    </source>
</reference>
<gene>
    <name evidence="2" type="ORF">GQ26_0072280</name>
</gene>
<feature type="region of interest" description="Disordered" evidence="1">
    <location>
        <begin position="127"/>
        <end position="233"/>
    </location>
</feature>
<feature type="compositionally biased region" description="Polar residues" evidence="1">
    <location>
        <begin position="127"/>
        <end position="137"/>
    </location>
</feature>
<feature type="compositionally biased region" description="Basic and acidic residues" evidence="1">
    <location>
        <begin position="215"/>
        <end position="233"/>
    </location>
</feature>
<dbReference type="EMBL" id="JPOX01000007">
    <property type="protein sequence ID" value="KFX50531.1"/>
    <property type="molecule type" value="Genomic_DNA"/>
</dbReference>
<protein>
    <submittedName>
        <fullName evidence="2">Uncharacterized protein</fullName>
    </submittedName>
</protein>
<evidence type="ECO:0000256" key="1">
    <source>
        <dbReference type="SAM" id="MobiDB-lite"/>
    </source>
</evidence>
<proteinExistence type="predicted"/>
<organism evidence="2">
    <name type="scientific">Talaromyces marneffei PM1</name>
    <dbReference type="NCBI Taxonomy" id="1077442"/>
    <lineage>
        <taxon>Eukaryota</taxon>
        <taxon>Fungi</taxon>
        <taxon>Dikarya</taxon>
        <taxon>Ascomycota</taxon>
        <taxon>Pezizomycotina</taxon>
        <taxon>Eurotiomycetes</taxon>
        <taxon>Eurotiomycetidae</taxon>
        <taxon>Eurotiales</taxon>
        <taxon>Trichocomaceae</taxon>
        <taxon>Talaromyces</taxon>
        <taxon>Talaromyces sect. Talaromyces</taxon>
    </lineage>
</organism>
<sequence length="468" mass="51975">MDTDYEYPIYGWTATNHHNEALDLFYHRWQTRREAQEIFLEQDTPFLEAEGHQPQQVQVAAGLITQDDAQVAASWNSLWDEEEDSDDIEQEEGSGSFCYCLSPEKVCSMESITSTGGTVVSFSFVSENGRESPSTGAHINEDSPHFGYHLTDQSGASALDLTMPFPPYSHTNPDPSGSSHIVNTDNLTKGKDPDLSGPERSGLPSYDLGRRAAAHSHDQDDPQTDRPTHGTRWEPIRVMLGNWEKEYDVIKPYADYTDVPSPIILPGSPPQPPLKPSLSRFYKVPTVRDPLEDYLKSRRNRNVKEPSPPAPPLQFPEHIATSTNQNQNLRHYHLQRSNSDISFLDLGDPYQPLDAKNLAGDSSAPLSLSISRGVRVSGQSTRGLRARRGLEGANTLSVQIPANNETKRSASGSPQSKEASTTSSLGATFQLDEEMNAKLVNSFCVQLNDDPKCETHELLSFSQYDTRL</sequence>
<comment type="caution">
    <text evidence="2">The sequence shown here is derived from an EMBL/GenBank/DDBJ whole genome shotgun (WGS) entry which is preliminary data.</text>
</comment>
<feature type="compositionally biased region" description="Polar residues" evidence="1">
    <location>
        <begin position="169"/>
        <end position="187"/>
    </location>
</feature>
<name>A0A093VV87_TALMA</name>
<feature type="region of interest" description="Disordered" evidence="1">
    <location>
        <begin position="297"/>
        <end position="317"/>
    </location>
</feature>
<evidence type="ECO:0000313" key="2">
    <source>
        <dbReference type="EMBL" id="KFX50531.1"/>
    </source>
</evidence>
<accession>A0A093VV87</accession>
<feature type="region of interest" description="Disordered" evidence="1">
    <location>
        <begin position="395"/>
        <end position="424"/>
    </location>
</feature>
<dbReference type="AlphaFoldDB" id="A0A093VV87"/>